<sequence>MPKKAPKSSETGKAEKEPPTCSLRCWAPKKGSVSSYSYDPNEFRDIDNASPETQELCRRFPCHFCVFVYIPSNEVDDELYPFFRNECKEMVLTAKMDEKIRKRLMQTAEVNGSSGDKRLKAIEAQTGCSVRLGKLHGIHSVIKGLPRRRLTITGPSFVHISRALILMEEYFPRLMRYTYYPNRLPQEGDKLKNGGIQTIDYHSLTATPRIQGTMSLTQHIDDHSNWRKYFHPK</sequence>
<dbReference type="EMBL" id="UYSG01005122">
    <property type="protein sequence ID" value="VDL58694.1"/>
    <property type="molecule type" value="Genomic_DNA"/>
</dbReference>
<evidence type="ECO:0000313" key="3">
    <source>
        <dbReference type="EMBL" id="VUZ43899.1"/>
    </source>
</evidence>
<dbReference type="OrthoDB" id="6252983at2759"/>
<dbReference type="Proteomes" id="UP000321570">
    <property type="component" value="Unassembled WGS sequence"/>
</dbReference>
<name>A0A0R3SN62_HYMDI</name>
<dbReference type="WBParaSite" id="HDID_0000637701-mRNA-1">
    <property type="protein sequence ID" value="HDID_0000637701-mRNA-1"/>
    <property type="gene ID" value="HDID_0000637701"/>
</dbReference>
<proteinExistence type="predicted"/>
<reference evidence="2 4" key="2">
    <citation type="submission" date="2018-11" db="EMBL/GenBank/DDBJ databases">
        <authorList>
            <consortium name="Pathogen Informatics"/>
        </authorList>
    </citation>
    <scope>NUCLEOTIDE SEQUENCE [LARGE SCALE GENOMIC DNA]</scope>
</reference>
<evidence type="ECO:0000313" key="4">
    <source>
        <dbReference type="Proteomes" id="UP000274504"/>
    </source>
</evidence>
<accession>A0A0R3SN62</accession>
<gene>
    <name evidence="2" type="ORF">HDID_LOCUS6376</name>
    <name evidence="3" type="ORF">WMSIL1_LOCUS4176</name>
</gene>
<dbReference type="AlphaFoldDB" id="A0A0R3SN62"/>
<reference evidence="6" key="1">
    <citation type="submission" date="2017-02" db="UniProtKB">
        <authorList>
            <consortium name="WormBaseParasite"/>
        </authorList>
    </citation>
    <scope>IDENTIFICATION</scope>
</reference>
<dbReference type="Proteomes" id="UP000274504">
    <property type="component" value="Unassembled WGS sequence"/>
</dbReference>
<evidence type="ECO:0000313" key="5">
    <source>
        <dbReference type="Proteomes" id="UP000321570"/>
    </source>
</evidence>
<evidence type="ECO:0000313" key="6">
    <source>
        <dbReference type="WBParaSite" id="HDID_0000637701-mRNA-1"/>
    </source>
</evidence>
<keyword evidence="5" id="KW-1185">Reference proteome</keyword>
<protein>
    <submittedName>
        <fullName evidence="6">KH_dom_type_1 domain-containing protein</fullName>
    </submittedName>
</protein>
<feature type="region of interest" description="Disordered" evidence="1">
    <location>
        <begin position="1"/>
        <end position="21"/>
    </location>
</feature>
<evidence type="ECO:0000313" key="2">
    <source>
        <dbReference type="EMBL" id="VDL58694.1"/>
    </source>
</evidence>
<evidence type="ECO:0000256" key="1">
    <source>
        <dbReference type="SAM" id="MobiDB-lite"/>
    </source>
</evidence>
<reference evidence="3 5" key="3">
    <citation type="submission" date="2019-07" db="EMBL/GenBank/DDBJ databases">
        <authorList>
            <person name="Jastrzebski P J."/>
            <person name="Paukszto L."/>
            <person name="Jastrzebski P J."/>
        </authorList>
    </citation>
    <scope>NUCLEOTIDE SEQUENCE [LARGE SCALE GENOMIC DNA]</scope>
    <source>
        <strain evidence="3 5">WMS-il1</strain>
    </source>
</reference>
<dbReference type="EMBL" id="CABIJS010000122">
    <property type="protein sequence ID" value="VUZ43899.1"/>
    <property type="molecule type" value="Genomic_DNA"/>
</dbReference>
<organism evidence="6">
    <name type="scientific">Hymenolepis diminuta</name>
    <name type="common">Rat tapeworm</name>
    <dbReference type="NCBI Taxonomy" id="6216"/>
    <lineage>
        <taxon>Eukaryota</taxon>
        <taxon>Metazoa</taxon>
        <taxon>Spiralia</taxon>
        <taxon>Lophotrochozoa</taxon>
        <taxon>Platyhelminthes</taxon>
        <taxon>Cestoda</taxon>
        <taxon>Eucestoda</taxon>
        <taxon>Cyclophyllidea</taxon>
        <taxon>Hymenolepididae</taxon>
        <taxon>Hymenolepis</taxon>
    </lineage>
</organism>